<keyword evidence="1" id="KW-1133">Transmembrane helix</keyword>
<keyword evidence="1" id="KW-0812">Transmembrane</keyword>
<name>A0A0R3QT30_9BILA</name>
<dbReference type="AlphaFoldDB" id="A0A0R3QT30"/>
<gene>
    <name evidence="2" type="ORF">BTMF_LOCUS8917</name>
</gene>
<organism evidence="4">
    <name type="scientific">Brugia timori</name>
    <dbReference type="NCBI Taxonomy" id="42155"/>
    <lineage>
        <taxon>Eukaryota</taxon>
        <taxon>Metazoa</taxon>
        <taxon>Ecdysozoa</taxon>
        <taxon>Nematoda</taxon>
        <taxon>Chromadorea</taxon>
        <taxon>Rhabditida</taxon>
        <taxon>Spirurina</taxon>
        <taxon>Spiruromorpha</taxon>
        <taxon>Filarioidea</taxon>
        <taxon>Onchocercidae</taxon>
        <taxon>Brugia</taxon>
    </lineage>
</organism>
<dbReference type="Proteomes" id="UP000280834">
    <property type="component" value="Unassembled WGS sequence"/>
</dbReference>
<dbReference type="EMBL" id="UZAG01016660">
    <property type="protein sequence ID" value="VDO29907.1"/>
    <property type="molecule type" value="Genomic_DNA"/>
</dbReference>
<evidence type="ECO:0000313" key="3">
    <source>
        <dbReference type="Proteomes" id="UP000280834"/>
    </source>
</evidence>
<feature type="transmembrane region" description="Helical" evidence="1">
    <location>
        <begin position="7"/>
        <end position="25"/>
    </location>
</feature>
<evidence type="ECO:0000313" key="4">
    <source>
        <dbReference type="WBParaSite" id="BTMF_0001088201-mRNA-1"/>
    </source>
</evidence>
<accession>A0A0R3QT30</accession>
<reference evidence="4" key="1">
    <citation type="submission" date="2017-02" db="UniProtKB">
        <authorList>
            <consortium name="WormBaseParasite"/>
        </authorList>
    </citation>
    <scope>IDENTIFICATION</scope>
</reference>
<dbReference type="WBParaSite" id="BTMF_0001088201-mRNA-1">
    <property type="protein sequence ID" value="BTMF_0001088201-mRNA-1"/>
    <property type="gene ID" value="BTMF_0001088201"/>
</dbReference>
<reference evidence="2 3" key="2">
    <citation type="submission" date="2018-11" db="EMBL/GenBank/DDBJ databases">
        <authorList>
            <consortium name="Pathogen Informatics"/>
        </authorList>
    </citation>
    <scope>NUCLEOTIDE SEQUENCE [LARGE SCALE GENOMIC DNA]</scope>
</reference>
<evidence type="ECO:0000256" key="1">
    <source>
        <dbReference type="SAM" id="Phobius"/>
    </source>
</evidence>
<keyword evidence="3" id="KW-1185">Reference proteome</keyword>
<evidence type="ECO:0000313" key="2">
    <source>
        <dbReference type="EMBL" id="VDO29907.1"/>
    </source>
</evidence>
<sequence length="51" mass="6053">MIVQSNFILPKILLIIVYYALHYLMMVHQCKLNTNVQCQHSANHDYYDNTP</sequence>
<proteinExistence type="predicted"/>
<keyword evidence="1" id="KW-0472">Membrane</keyword>
<protein>
    <submittedName>
        <fullName evidence="2 4">Uncharacterized protein</fullName>
    </submittedName>
</protein>